<feature type="transmembrane region" description="Helical" evidence="1">
    <location>
        <begin position="96"/>
        <end position="114"/>
    </location>
</feature>
<dbReference type="STRING" id="996801.BW723_10435"/>
<dbReference type="AlphaFoldDB" id="A0A1B8TNJ4"/>
<evidence type="ECO:0000256" key="1">
    <source>
        <dbReference type="SAM" id="Phobius"/>
    </source>
</evidence>
<dbReference type="InterPro" id="IPR001054">
    <property type="entry name" value="A/G_cyclase"/>
</dbReference>
<keyword evidence="1" id="KW-1133">Transmembrane helix</keyword>
<feature type="transmembrane region" description="Helical" evidence="1">
    <location>
        <begin position="56"/>
        <end position="76"/>
    </location>
</feature>
<evidence type="ECO:0000313" key="3">
    <source>
        <dbReference type="EMBL" id="OBY61230.1"/>
    </source>
</evidence>
<gene>
    <name evidence="3" type="ORF">LPB301_17320</name>
</gene>
<reference evidence="4" key="1">
    <citation type="submission" date="2016-02" db="EMBL/GenBank/DDBJ databases">
        <title>Paenibacillus sp. LPB0068, isolated from Crassostrea gigas.</title>
        <authorList>
            <person name="Shin S.-K."/>
            <person name="Yi H."/>
        </authorList>
    </citation>
    <scope>NUCLEOTIDE SEQUENCE [LARGE SCALE GENOMIC DNA]</scope>
    <source>
        <strain evidence="4">KCTC 23969</strain>
    </source>
</reference>
<evidence type="ECO:0000259" key="2">
    <source>
        <dbReference type="PROSITE" id="PS50125"/>
    </source>
</evidence>
<name>A0A1B8TNJ4_9FLAO</name>
<dbReference type="PANTHER" id="PTHR43081">
    <property type="entry name" value="ADENYLATE CYCLASE, TERMINAL-DIFFERENTIATION SPECIFIC-RELATED"/>
    <property type="match status" value="1"/>
</dbReference>
<accession>A0A1B8TNJ4</accession>
<feature type="transmembrane region" description="Helical" evidence="1">
    <location>
        <begin position="12"/>
        <end position="36"/>
    </location>
</feature>
<feature type="domain" description="Guanylate cyclase" evidence="2">
    <location>
        <begin position="187"/>
        <end position="316"/>
    </location>
</feature>
<dbReference type="GO" id="GO:0004016">
    <property type="term" value="F:adenylate cyclase activity"/>
    <property type="evidence" value="ECO:0007669"/>
    <property type="project" value="UniProtKB-ARBA"/>
</dbReference>
<dbReference type="PANTHER" id="PTHR43081:SF1">
    <property type="entry name" value="ADENYLATE CYCLASE, TERMINAL-DIFFERENTIATION SPECIFIC"/>
    <property type="match status" value="1"/>
</dbReference>
<keyword evidence="4" id="KW-1185">Reference proteome</keyword>
<dbReference type="SUPFAM" id="SSF55073">
    <property type="entry name" value="Nucleotide cyclase"/>
    <property type="match status" value="1"/>
</dbReference>
<protein>
    <submittedName>
        <fullName evidence="3">Adenylate cyclase</fullName>
    </submittedName>
</protein>
<evidence type="ECO:0000313" key="4">
    <source>
        <dbReference type="Proteomes" id="UP000092612"/>
    </source>
</evidence>
<organism evidence="3 4">
    <name type="scientific">Polaribacter reichenbachii</name>
    <dbReference type="NCBI Taxonomy" id="996801"/>
    <lineage>
        <taxon>Bacteria</taxon>
        <taxon>Pseudomonadati</taxon>
        <taxon>Bacteroidota</taxon>
        <taxon>Flavobacteriia</taxon>
        <taxon>Flavobacteriales</taxon>
        <taxon>Flavobacteriaceae</taxon>
    </lineage>
</organism>
<proteinExistence type="predicted"/>
<dbReference type="GO" id="GO:0009190">
    <property type="term" value="P:cyclic nucleotide biosynthetic process"/>
    <property type="evidence" value="ECO:0007669"/>
    <property type="project" value="InterPro"/>
</dbReference>
<dbReference type="Pfam" id="PF00211">
    <property type="entry name" value="Guanylate_cyc"/>
    <property type="match status" value="1"/>
</dbReference>
<dbReference type="EMBL" id="LSFL01000044">
    <property type="protein sequence ID" value="OBY61230.1"/>
    <property type="molecule type" value="Genomic_DNA"/>
</dbReference>
<dbReference type="GO" id="GO:0035556">
    <property type="term" value="P:intracellular signal transduction"/>
    <property type="evidence" value="ECO:0007669"/>
    <property type="project" value="InterPro"/>
</dbReference>
<dbReference type="Proteomes" id="UP000092612">
    <property type="component" value="Unassembled WGS sequence"/>
</dbReference>
<keyword evidence="1" id="KW-0472">Membrane</keyword>
<feature type="transmembrane region" description="Helical" evidence="1">
    <location>
        <begin position="134"/>
        <end position="158"/>
    </location>
</feature>
<dbReference type="InterPro" id="IPR029787">
    <property type="entry name" value="Nucleotide_cyclase"/>
</dbReference>
<comment type="caution">
    <text evidence="3">The sequence shown here is derived from an EMBL/GenBank/DDBJ whole genome shotgun (WGS) entry which is preliminary data.</text>
</comment>
<dbReference type="OrthoDB" id="9768499at2"/>
<keyword evidence="1" id="KW-0812">Transmembrane</keyword>
<dbReference type="KEGG" id="prn:BW723_10435"/>
<dbReference type="CDD" id="cd07302">
    <property type="entry name" value="CHD"/>
    <property type="match status" value="1"/>
</dbReference>
<dbReference type="Gene3D" id="3.30.70.1230">
    <property type="entry name" value="Nucleotide cyclase"/>
    <property type="match status" value="1"/>
</dbReference>
<dbReference type="InterPro" id="IPR050697">
    <property type="entry name" value="Adenylyl/Guanylyl_Cyclase_3/4"/>
</dbReference>
<sequence>MSILSPKYKRDFYKILPFGIIWLIFGLIFLWIEYAAVIVLGDQKFSKSTIYLTPKIFLFASTSIFFIGCFVGFLEVRFINKYFVTKSFPTKLIGKLTIYVVLMLVIMFIFYHLAASIEMQKSVFSTEVFERYKFFFFSITNISTSIQLAFSLFVSLLYAEVRDNLGQNVLLNFFIGKYHKPVVENRTFMFTDMKDSTKIAEELGNVKYFNFLRSYYNDLSAAILNHNGEVYQYIGDEIVISWQNTKCNAAQNSVDCFFDMQQRLSEKKEEYIKNYNAFPEFKAAIHKGDVTVGEIGALKKEIFFTGDVLNTTARIQNLCNEYNSDLLISELIAKDLKTDNFELKPINNVALKGKANTINIVGVQKKVE</sequence>
<dbReference type="PROSITE" id="PS50125">
    <property type="entry name" value="GUANYLATE_CYCLASE_2"/>
    <property type="match status" value="1"/>
</dbReference>
<dbReference type="RefSeq" id="WP_068365312.1">
    <property type="nucleotide sequence ID" value="NZ_CP019337.1"/>
</dbReference>